<sequence length="205" mass="23378">MNPWRTSRSNNGWVSETSIEYVNKNGAKEAVIGIPANTTVKITYYANKQRKRVSRASGRTSLRTSSDTSDQQVRQHSRRTNSRPNENHQNGEPSSSRNSRLPSNPHAAIPLYTPYTPPYFAMSPRPINHIQEPYIHIREQLQTWRYAPYHLRFASRGSTQPAFPIATEHVVEPSGAAIVELPGLEVRYHDENIRKFYNDTAPPKP</sequence>
<feature type="region of interest" description="Disordered" evidence="1">
    <location>
        <begin position="49"/>
        <end position="107"/>
    </location>
</feature>
<evidence type="ECO:0000313" key="2">
    <source>
        <dbReference type="EMBL" id="UMM44483.1"/>
    </source>
</evidence>
<evidence type="ECO:0000313" key="3">
    <source>
        <dbReference type="Proteomes" id="UP000829354"/>
    </source>
</evidence>
<name>A0AAE9FK94_CAEBR</name>
<evidence type="ECO:0000256" key="1">
    <source>
        <dbReference type="SAM" id="MobiDB-lite"/>
    </source>
</evidence>
<organism evidence="2 3">
    <name type="scientific">Caenorhabditis briggsae</name>
    <dbReference type="NCBI Taxonomy" id="6238"/>
    <lineage>
        <taxon>Eukaryota</taxon>
        <taxon>Metazoa</taxon>
        <taxon>Ecdysozoa</taxon>
        <taxon>Nematoda</taxon>
        <taxon>Chromadorea</taxon>
        <taxon>Rhabditida</taxon>
        <taxon>Rhabditina</taxon>
        <taxon>Rhabditomorpha</taxon>
        <taxon>Rhabditoidea</taxon>
        <taxon>Rhabditidae</taxon>
        <taxon>Peloderinae</taxon>
        <taxon>Caenorhabditis</taxon>
    </lineage>
</organism>
<gene>
    <name evidence="2" type="ORF">L5515_019628</name>
</gene>
<protein>
    <submittedName>
        <fullName evidence="2">Uncharacterized protein</fullName>
    </submittedName>
</protein>
<reference evidence="2 3" key="1">
    <citation type="submission" date="2022-04" db="EMBL/GenBank/DDBJ databases">
        <title>Chromosome-level reference genomes for two strains of Caenorhabditis briggsae: an improved platform for comparative genomics.</title>
        <authorList>
            <person name="Stevens L."/>
            <person name="Andersen E."/>
        </authorList>
    </citation>
    <scope>NUCLEOTIDE SEQUENCE [LARGE SCALE GENOMIC DNA]</scope>
    <source>
        <strain evidence="2">VX34</strain>
        <tissue evidence="2">Whole-organism</tissue>
    </source>
</reference>
<feature type="compositionally biased region" description="Low complexity" evidence="1">
    <location>
        <begin position="57"/>
        <end position="70"/>
    </location>
</feature>
<dbReference type="EMBL" id="CP092625">
    <property type="protein sequence ID" value="UMM44483.1"/>
    <property type="molecule type" value="Genomic_DNA"/>
</dbReference>
<accession>A0AAE9FK94</accession>
<dbReference type="Proteomes" id="UP000829354">
    <property type="component" value="Chromosome X"/>
</dbReference>
<proteinExistence type="predicted"/>
<dbReference type="AlphaFoldDB" id="A0AAE9FK94"/>
<feature type="compositionally biased region" description="Polar residues" evidence="1">
    <location>
        <begin position="82"/>
        <end position="92"/>
    </location>
</feature>
<feature type="compositionally biased region" description="Low complexity" evidence="1">
    <location>
        <begin position="93"/>
        <end position="105"/>
    </location>
</feature>
<keyword evidence="3" id="KW-1185">Reference proteome</keyword>